<gene>
    <name evidence="5" type="ORF">FPZ11_11865</name>
</gene>
<keyword evidence="5" id="KW-0067">ATP-binding</keyword>
<organism evidence="5 6">
    <name type="scientific">Humibacter ginsenosidimutans</name>
    <dbReference type="NCBI Taxonomy" id="2599293"/>
    <lineage>
        <taxon>Bacteria</taxon>
        <taxon>Bacillati</taxon>
        <taxon>Actinomycetota</taxon>
        <taxon>Actinomycetes</taxon>
        <taxon>Micrococcales</taxon>
        <taxon>Microbacteriaceae</taxon>
        <taxon>Humibacter</taxon>
    </lineage>
</organism>
<dbReference type="Gene3D" id="3.40.50.300">
    <property type="entry name" value="P-loop containing nucleotide triphosphate hydrolases"/>
    <property type="match status" value="1"/>
</dbReference>
<dbReference type="SMART" id="SM00487">
    <property type="entry name" value="DEXDc"/>
    <property type="match status" value="1"/>
</dbReference>
<dbReference type="GO" id="GO:0016787">
    <property type="term" value="F:hydrolase activity"/>
    <property type="evidence" value="ECO:0007669"/>
    <property type="project" value="UniProtKB-KW"/>
</dbReference>
<dbReference type="AlphaFoldDB" id="A0A5B8M9N1"/>
<accession>A0A5B8M9N1</accession>
<dbReference type="SMART" id="SM00490">
    <property type="entry name" value="HELICc"/>
    <property type="match status" value="1"/>
</dbReference>
<sequence length="633" mass="70569">MVTVAGRSIPFQPLFEALATGKRKLLLVDHSYLSLNKPVFDRLKELLSESEALAEWETGPRISRYQAALWADFEDLADESLPAVEWRETVGGLLDVVRAAERGAERPDDAARLVERAPLPSGLAVELRPYQRDGYDWLVFLWRHGLGGVLADDMGLGKTVQTLAMIAHARDVTRDVVRDPRNRTSPEPSTYPAWRDEYPAPLPSAEGDSELPAPFLVVAPASVVSNWASEAARFTPGLRVAFLTATRRKDGTPMAEAIADADIVLTSYTVFRLDHERFAAQRWAGLVLDEAQFVKNHASQTHRLARELDAPFRLAVTGTPLENNLLELWAMFSIVAPGLFPSRRQFVEEYVKPVAAAASPAHGTDAAHGAARLRRLRRRIRPLLLRRTKQLVAPELPPKQEQVLSIPLDPKHRRLYDTWLQRERQKVLGLLDDLDRQRFIVFRSITLLRMLAVDASLVDPDNADIPSSKLDSLLDQLGDVIAEGHRTLVFSQFTSYLAKVAQRLDAAGIRYSYLDGSTRRRAETIRGFREGDAPVFLISLKAGGFGLNLTEADYVFLLDPWWNPAAEAQAIDRTHRIGQTSRVIVYRMVAADTIEEKVMKLAAQKAELIDAVLDDDGAFSSSLTADDIRSLLA</sequence>
<dbReference type="PROSITE" id="PS51194">
    <property type="entry name" value="HELICASE_CTER"/>
    <property type="match status" value="1"/>
</dbReference>
<dbReference type="SUPFAM" id="SSF52540">
    <property type="entry name" value="P-loop containing nucleoside triphosphate hydrolases"/>
    <property type="match status" value="2"/>
</dbReference>
<dbReference type="InterPro" id="IPR049730">
    <property type="entry name" value="SNF2/RAD54-like_C"/>
</dbReference>
<keyword evidence="5" id="KW-0547">Nucleotide-binding</keyword>
<proteinExistence type="predicted"/>
<evidence type="ECO:0000256" key="2">
    <source>
        <dbReference type="SAM" id="MobiDB-lite"/>
    </source>
</evidence>
<dbReference type="GO" id="GO:0004386">
    <property type="term" value="F:helicase activity"/>
    <property type="evidence" value="ECO:0007669"/>
    <property type="project" value="UniProtKB-KW"/>
</dbReference>
<dbReference type="Pfam" id="PF00271">
    <property type="entry name" value="Helicase_C"/>
    <property type="match status" value="1"/>
</dbReference>
<dbReference type="OrthoDB" id="9760715at2"/>
<dbReference type="GO" id="GO:0005524">
    <property type="term" value="F:ATP binding"/>
    <property type="evidence" value="ECO:0007669"/>
    <property type="project" value="InterPro"/>
</dbReference>
<evidence type="ECO:0000259" key="3">
    <source>
        <dbReference type="PROSITE" id="PS51192"/>
    </source>
</evidence>
<evidence type="ECO:0000313" key="5">
    <source>
        <dbReference type="EMBL" id="QDZ16851.1"/>
    </source>
</evidence>
<reference evidence="5 6" key="1">
    <citation type="submission" date="2019-07" db="EMBL/GenBank/DDBJ databases">
        <title>Full genome sequence of Humibacter sp. WJ7-1.</title>
        <authorList>
            <person name="Im W.-T."/>
        </authorList>
    </citation>
    <scope>NUCLEOTIDE SEQUENCE [LARGE SCALE GENOMIC DNA]</scope>
    <source>
        <strain evidence="5 6">WJ7-1</strain>
    </source>
</reference>
<dbReference type="InterPro" id="IPR001650">
    <property type="entry name" value="Helicase_C-like"/>
</dbReference>
<feature type="region of interest" description="Disordered" evidence="2">
    <location>
        <begin position="179"/>
        <end position="205"/>
    </location>
</feature>
<feature type="domain" description="Helicase ATP-binding" evidence="3">
    <location>
        <begin position="139"/>
        <end position="338"/>
    </location>
</feature>
<evidence type="ECO:0000313" key="6">
    <source>
        <dbReference type="Proteomes" id="UP000320216"/>
    </source>
</evidence>
<dbReference type="EMBL" id="CP042305">
    <property type="protein sequence ID" value="QDZ16851.1"/>
    <property type="molecule type" value="Genomic_DNA"/>
</dbReference>
<dbReference type="PROSITE" id="PS51192">
    <property type="entry name" value="HELICASE_ATP_BIND_1"/>
    <property type="match status" value="1"/>
</dbReference>
<dbReference type="Pfam" id="PF00176">
    <property type="entry name" value="SNF2-rel_dom"/>
    <property type="match status" value="1"/>
</dbReference>
<dbReference type="KEGG" id="huw:FPZ11_11865"/>
<dbReference type="InterPro" id="IPR014001">
    <property type="entry name" value="Helicase_ATP-bd"/>
</dbReference>
<evidence type="ECO:0000256" key="1">
    <source>
        <dbReference type="ARBA" id="ARBA00022801"/>
    </source>
</evidence>
<feature type="domain" description="Helicase C-terminal" evidence="4">
    <location>
        <begin position="473"/>
        <end position="614"/>
    </location>
</feature>
<dbReference type="PANTHER" id="PTHR10799">
    <property type="entry name" value="SNF2/RAD54 HELICASE FAMILY"/>
    <property type="match status" value="1"/>
</dbReference>
<dbReference type="CDD" id="cd18793">
    <property type="entry name" value="SF2_C_SNF"/>
    <property type="match status" value="1"/>
</dbReference>
<dbReference type="InterPro" id="IPR000330">
    <property type="entry name" value="SNF2_N"/>
</dbReference>
<dbReference type="Proteomes" id="UP000320216">
    <property type="component" value="Chromosome"/>
</dbReference>
<keyword evidence="5" id="KW-0347">Helicase</keyword>
<protein>
    <submittedName>
        <fullName evidence="5">DEAD/DEAH box helicase</fullName>
    </submittedName>
</protein>
<keyword evidence="1" id="KW-0378">Hydrolase</keyword>
<evidence type="ECO:0000259" key="4">
    <source>
        <dbReference type="PROSITE" id="PS51194"/>
    </source>
</evidence>
<keyword evidence="6" id="KW-1185">Reference proteome</keyword>
<dbReference type="InterPro" id="IPR038718">
    <property type="entry name" value="SNF2-like_sf"/>
</dbReference>
<name>A0A5B8M9N1_9MICO</name>
<dbReference type="Gene3D" id="3.40.50.10810">
    <property type="entry name" value="Tandem AAA-ATPase domain"/>
    <property type="match status" value="1"/>
</dbReference>
<dbReference type="InterPro" id="IPR027417">
    <property type="entry name" value="P-loop_NTPase"/>
</dbReference>